<comment type="subcellular location">
    <subcellularLocation>
        <location evidence="1">Cell membrane</location>
        <topology evidence="1">Multi-pass membrane protein</topology>
    </subcellularLocation>
</comment>
<evidence type="ECO:0000256" key="1">
    <source>
        <dbReference type="ARBA" id="ARBA00004651"/>
    </source>
</evidence>
<dbReference type="AlphaFoldDB" id="A0AAJ5VZM8"/>
<organism evidence="8 9">
    <name type="scientific">Candidatus Microbacterium phytovorans</name>
    <dbReference type="NCBI Taxonomy" id="3121374"/>
    <lineage>
        <taxon>Bacteria</taxon>
        <taxon>Bacillati</taxon>
        <taxon>Actinomycetota</taxon>
        <taxon>Actinomycetes</taxon>
        <taxon>Micrococcales</taxon>
        <taxon>Microbacteriaceae</taxon>
        <taxon>Microbacterium</taxon>
    </lineage>
</organism>
<dbReference type="PANTHER" id="PTHR35007:SF3">
    <property type="entry name" value="POSSIBLE CONSERVED ALANINE RICH MEMBRANE PROTEIN"/>
    <property type="match status" value="1"/>
</dbReference>
<dbReference type="Pfam" id="PF00482">
    <property type="entry name" value="T2SSF"/>
    <property type="match status" value="1"/>
</dbReference>
<feature type="transmembrane region" description="Helical" evidence="6">
    <location>
        <begin position="130"/>
        <end position="147"/>
    </location>
</feature>
<protein>
    <submittedName>
        <fullName evidence="8">Type II secretion system F family protein</fullName>
    </submittedName>
</protein>
<evidence type="ECO:0000256" key="2">
    <source>
        <dbReference type="ARBA" id="ARBA00022475"/>
    </source>
</evidence>
<sequence>MTRADRRSIPDAETVATDVHRLAVLLQAGLTPARAWGEITASTAPVGGMAGPIDDTAIAEKVIDGAGIAEACRRRGGVWAEVGIAWRVATTVGAPLAPSLRTVAETLRDAEQARHDVAVALAEPAVTARLIAWLPLLAIVLVAAFGFDVAGALSSPLGLASAGGGIALMVVARRWTATLVRRAQPPDGIAGWSHELVTIALSGGVSIDRALAVVEDAGCADARDATASVLALSRRCGAPAVELLQAEAADRRRATRTEGRLRAAKLSGRLLLPLGVCTLPAFLLLGVAPMLLSVLSSAPVVF</sequence>
<reference evidence="8" key="1">
    <citation type="submission" date="2023-03" db="EMBL/GenBank/DDBJ databases">
        <title>Andean soil-derived lignocellulolytic bacterial consortium as a source of novel taxa and putative plastic-active enzymes.</title>
        <authorList>
            <person name="Diaz-Garcia L."/>
            <person name="Chuvochina M."/>
            <person name="Feuerriegel G."/>
            <person name="Bunk B."/>
            <person name="Sproer C."/>
            <person name="Streit W.R."/>
            <person name="Rodriguez L.M."/>
            <person name="Overmann J."/>
            <person name="Jimenez D.J."/>
        </authorList>
    </citation>
    <scope>NUCLEOTIDE SEQUENCE</scope>
    <source>
        <strain evidence="8">MAG 4610</strain>
    </source>
</reference>
<feature type="transmembrane region" description="Helical" evidence="6">
    <location>
        <begin position="153"/>
        <end position="172"/>
    </location>
</feature>
<dbReference type="InterPro" id="IPR018076">
    <property type="entry name" value="T2SS_GspF_dom"/>
</dbReference>
<evidence type="ECO:0000256" key="3">
    <source>
        <dbReference type="ARBA" id="ARBA00022692"/>
    </source>
</evidence>
<keyword evidence="5 6" id="KW-0472">Membrane</keyword>
<proteinExistence type="predicted"/>
<keyword evidence="2" id="KW-1003">Cell membrane</keyword>
<name>A0AAJ5VZM8_9MICO</name>
<feature type="domain" description="Type II secretion system protein GspF" evidence="7">
    <location>
        <begin position="21"/>
        <end position="142"/>
    </location>
</feature>
<keyword evidence="3 6" id="KW-0812">Transmembrane</keyword>
<dbReference type="PANTHER" id="PTHR35007">
    <property type="entry name" value="INTEGRAL MEMBRANE PROTEIN-RELATED"/>
    <property type="match status" value="1"/>
</dbReference>
<dbReference type="GO" id="GO:0005886">
    <property type="term" value="C:plasma membrane"/>
    <property type="evidence" value="ECO:0007669"/>
    <property type="project" value="UniProtKB-SubCell"/>
</dbReference>
<dbReference type="Proteomes" id="UP001213972">
    <property type="component" value="Chromosome"/>
</dbReference>
<feature type="transmembrane region" description="Helical" evidence="6">
    <location>
        <begin position="270"/>
        <end position="292"/>
    </location>
</feature>
<dbReference type="EMBL" id="CP119321">
    <property type="protein sequence ID" value="WEK12374.1"/>
    <property type="molecule type" value="Genomic_DNA"/>
</dbReference>
<evidence type="ECO:0000259" key="7">
    <source>
        <dbReference type="Pfam" id="PF00482"/>
    </source>
</evidence>
<evidence type="ECO:0000256" key="5">
    <source>
        <dbReference type="ARBA" id="ARBA00023136"/>
    </source>
</evidence>
<evidence type="ECO:0000313" key="8">
    <source>
        <dbReference type="EMBL" id="WEK12374.1"/>
    </source>
</evidence>
<evidence type="ECO:0000256" key="6">
    <source>
        <dbReference type="SAM" id="Phobius"/>
    </source>
</evidence>
<gene>
    <name evidence="8" type="ORF">P0Y48_07745</name>
</gene>
<keyword evidence="4 6" id="KW-1133">Transmembrane helix</keyword>
<evidence type="ECO:0000313" key="9">
    <source>
        <dbReference type="Proteomes" id="UP001213972"/>
    </source>
</evidence>
<evidence type="ECO:0000256" key="4">
    <source>
        <dbReference type="ARBA" id="ARBA00022989"/>
    </source>
</evidence>
<accession>A0AAJ5VZM8</accession>